<keyword evidence="1" id="KW-0812">Transmembrane</keyword>
<comment type="caution">
    <text evidence="2">The sequence shown here is derived from an EMBL/GenBank/DDBJ whole genome shotgun (WGS) entry which is preliminary data.</text>
</comment>
<accession>A0ABS0PF49</accession>
<sequence>MDKSLIEMILARLDANPPEDHTDVLDYPDAVIREELRAAGLRPEMPPALRELTAKSQGDPKPRGELHPGGRFGAAANSIARLFTTRWCLRLGFGIAGVALVVSTITMIEFSLELRAEVAEMHWINQSLRAERSESLANVVASFVKQQKEVIAELKNRQNEISEIALEIKTARPSFANREGHVMFSPPPVEETQTSGMKDRTLSLAHATPSTSKVIEMPRLSRDVNSSIDLEKLGYMKSVRCAPLPANTDKIEP</sequence>
<gene>
    <name evidence="2" type="ORF">H1B27_37560</name>
</gene>
<keyword evidence="3" id="KW-1185">Reference proteome</keyword>
<evidence type="ECO:0000313" key="2">
    <source>
        <dbReference type="EMBL" id="MBH5391927.1"/>
    </source>
</evidence>
<keyword evidence="1" id="KW-1133">Transmembrane helix</keyword>
<dbReference type="Proteomes" id="UP001194539">
    <property type="component" value="Unassembled WGS sequence"/>
</dbReference>
<evidence type="ECO:0000313" key="3">
    <source>
        <dbReference type="Proteomes" id="UP001194539"/>
    </source>
</evidence>
<organism evidence="2 3">
    <name type="scientific">Bradyrhizobium diversitatis</name>
    <dbReference type="NCBI Taxonomy" id="2755406"/>
    <lineage>
        <taxon>Bacteria</taxon>
        <taxon>Pseudomonadati</taxon>
        <taxon>Pseudomonadota</taxon>
        <taxon>Alphaproteobacteria</taxon>
        <taxon>Hyphomicrobiales</taxon>
        <taxon>Nitrobacteraceae</taxon>
        <taxon>Bradyrhizobium</taxon>
    </lineage>
</organism>
<protein>
    <submittedName>
        <fullName evidence="2">Uncharacterized protein</fullName>
    </submittedName>
</protein>
<dbReference type="EMBL" id="JACEGD010000062">
    <property type="protein sequence ID" value="MBH5391927.1"/>
    <property type="molecule type" value="Genomic_DNA"/>
</dbReference>
<dbReference type="RefSeq" id="WP_197969508.1">
    <property type="nucleotide sequence ID" value="NZ_JACEGD010000062.1"/>
</dbReference>
<proteinExistence type="predicted"/>
<feature type="transmembrane region" description="Helical" evidence="1">
    <location>
        <begin position="87"/>
        <end position="108"/>
    </location>
</feature>
<keyword evidence="1" id="KW-0472">Membrane</keyword>
<name>A0ABS0PF49_9BRAD</name>
<evidence type="ECO:0000256" key="1">
    <source>
        <dbReference type="SAM" id="Phobius"/>
    </source>
</evidence>
<reference evidence="2 3" key="1">
    <citation type="submission" date="2020-07" db="EMBL/GenBank/DDBJ databases">
        <title>Bradyrhizobium diversity isolated from nodules of indigenous legumes of Western Australia.</title>
        <authorList>
            <person name="Klepa M.S."/>
        </authorList>
    </citation>
    <scope>NUCLEOTIDE SEQUENCE [LARGE SCALE GENOMIC DNA]</scope>
    <source>
        <strain evidence="2 3">CNPSo 4019</strain>
    </source>
</reference>